<dbReference type="EMBL" id="JACJIQ010000012">
    <property type="protein sequence ID" value="MBA9078322.1"/>
    <property type="molecule type" value="Genomic_DNA"/>
</dbReference>
<proteinExistence type="predicted"/>
<accession>A0A839GHG6</accession>
<dbReference type="Proteomes" id="UP000563094">
    <property type="component" value="Unassembled WGS sequence"/>
</dbReference>
<protein>
    <recommendedName>
        <fullName evidence="4">DUF1360 domain-containing protein</fullName>
    </recommendedName>
</protein>
<evidence type="ECO:0000256" key="1">
    <source>
        <dbReference type="SAM" id="Phobius"/>
    </source>
</evidence>
<keyword evidence="1" id="KW-0472">Membrane</keyword>
<evidence type="ECO:0000313" key="2">
    <source>
        <dbReference type="EMBL" id="MBA9078322.1"/>
    </source>
</evidence>
<dbReference type="AlphaFoldDB" id="A0A839GHG6"/>
<name>A0A839GHG6_9BACT</name>
<keyword evidence="1" id="KW-0812">Transmembrane</keyword>
<keyword evidence="1" id="KW-1133">Transmembrane helix</keyword>
<evidence type="ECO:0008006" key="4">
    <source>
        <dbReference type="Google" id="ProtNLM"/>
    </source>
</evidence>
<dbReference type="RefSeq" id="WP_182513583.1">
    <property type="nucleotide sequence ID" value="NZ_JACJIQ010000012.1"/>
</dbReference>
<sequence>MLKGLVHEIAMLAIVVSTVAATLILCMEKWGWLEWWDVHHSHRFGRACHFCLGFWLCLAMCLAFITYTGATWWLLISAFMGASITRQLIRV</sequence>
<feature type="transmembrane region" description="Helical" evidence="1">
    <location>
        <begin position="6"/>
        <end position="26"/>
    </location>
</feature>
<reference evidence="2 3" key="1">
    <citation type="submission" date="2020-08" db="EMBL/GenBank/DDBJ databases">
        <title>Genomic Encyclopedia of Type Strains, Phase IV (KMG-IV): sequencing the most valuable type-strain genomes for metagenomic binning, comparative biology and taxonomic classification.</title>
        <authorList>
            <person name="Goeker M."/>
        </authorList>
    </citation>
    <scope>NUCLEOTIDE SEQUENCE [LARGE SCALE GENOMIC DNA]</scope>
    <source>
        <strain evidence="2 3">DSM 29854</strain>
    </source>
</reference>
<gene>
    <name evidence="2" type="ORF">FHS90_003048</name>
</gene>
<feature type="transmembrane region" description="Helical" evidence="1">
    <location>
        <begin position="47"/>
        <end position="65"/>
    </location>
</feature>
<evidence type="ECO:0000313" key="3">
    <source>
        <dbReference type="Proteomes" id="UP000563094"/>
    </source>
</evidence>
<keyword evidence="3" id="KW-1185">Reference proteome</keyword>
<comment type="caution">
    <text evidence="2">The sequence shown here is derived from an EMBL/GenBank/DDBJ whole genome shotgun (WGS) entry which is preliminary data.</text>
</comment>
<organism evidence="2 3">
    <name type="scientific">Rufibacter quisquiliarum</name>
    <dbReference type="NCBI Taxonomy" id="1549639"/>
    <lineage>
        <taxon>Bacteria</taxon>
        <taxon>Pseudomonadati</taxon>
        <taxon>Bacteroidota</taxon>
        <taxon>Cytophagia</taxon>
        <taxon>Cytophagales</taxon>
        <taxon>Hymenobacteraceae</taxon>
        <taxon>Rufibacter</taxon>
    </lineage>
</organism>